<evidence type="ECO:0000313" key="2">
    <source>
        <dbReference type="Proteomes" id="UP001064489"/>
    </source>
</evidence>
<reference evidence="1 2" key="1">
    <citation type="journal article" date="2022" name="Plant J.">
        <title>Strategies of tolerance reflected in two North American maple genomes.</title>
        <authorList>
            <person name="McEvoy S.L."/>
            <person name="Sezen U.U."/>
            <person name="Trouern-Trend A."/>
            <person name="McMahon S.M."/>
            <person name="Schaberg P.G."/>
            <person name="Yang J."/>
            <person name="Wegrzyn J.L."/>
            <person name="Swenson N.G."/>
        </authorList>
    </citation>
    <scope>NUCLEOTIDE SEQUENCE [LARGE SCALE GENOMIC DNA]</scope>
    <source>
        <strain evidence="1">91603</strain>
    </source>
</reference>
<sequence length="92" mass="10677">MRYDKTKPLKISMNARNVLPASVMVALKRIQIQMVLHLLDTSSCGRCQWSTGAGYIFYKYRLRSYMDLEIMAIMSQYMPPDNHHSNEVSMEA</sequence>
<gene>
    <name evidence="1" type="ORF">LWI28_024502</name>
</gene>
<organism evidence="1 2">
    <name type="scientific">Acer negundo</name>
    <name type="common">Box elder</name>
    <dbReference type="NCBI Taxonomy" id="4023"/>
    <lineage>
        <taxon>Eukaryota</taxon>
        <taxon>Viridiplantae</taxon>
        <taxon>Streptophyta</taxon>
        <taxon>Embryophyta</taxon>
        <taxon>Tracheophyta</taxon>
        <taxon>Spermatophyta</taxon>
        <taxon>Magnoliopsida</taxon>
        <taxon>eudicotyledons</taxon>
        <taxon>Gunneridae</taxon>
        <taxon>Pentapetalae</taxon>
        <taxon>rosids</taxon>
        <taxon>malvids</taxon>
        <taxon>Sapindales</taxon>
        <taxon>Sapindaceae</taxon>
        <taxon>Hippocastanoideae</taxon>
        <taxon>Acereae</taxon>
        <taxon>Acer</taxon>
    </lineage>
</organism>
<evidence type="ECO:0000313" key="1">
    <source>
        <dbReference type="EMBL" id="KAI9198924.1"/>
    </source>
</evidence>
<proteinExistence type="predicted"/>
<protein>
    <submittedName>
        <fullName evidence="1">Uncharacterized protein</fullName>
    </submittedName>
</protein>
<accession>A0AAD5JSA6</accession>
<keyword evidence="2" id="KW-1185">Reference proteome</keyword>
<comment type="caution">
    <text evidence="1">The sequence shown here is derived from an EMBL/GenBank/DDBJ whole genome shotgun (WGS) entry which is preliminary data.</text>
</comment>
<dbReference type="Proteomes" id="UP001064489">
    <property type="component" value="Chromosome 13"/>
</dbReference>
<dbReference type="EMBL" id="JAJSOW010000002">
    <property type="protein sequence ID" value="KAI9198924.1"/>
    <property type="molecule type" value="Genomic_DNA"/>
</dbReference>
<dbReference type="AlphaFoldDB" id="A0AAD5JSA6"/>
<name>A0AAD5JSA6_ACENE</name>